<evidence type="ECO:0000256" key="1">
    <source>
        <dbReference type="SAM" id="Phobius"/>
    </source>
</evidence>
<organism evidence="2 3">
    <name type="scientific">Photobacterium sanguinicancri</name>
    <dbReference type="NCBI Taxonomy" id="875932"/>
    <lineage>
        <taxon>Bacteria</taxon>
        <taxon>Pseudomonadati</taxon>
        <taxon>Pseudomonadota</taxon>
        <taxon>Gammaproteobacteria</taxon>
        <taxon>Vibrionales</taxon>
        <taxon>Vibrionaceae</taxon>
        <taxon>Photobacterium</taxon>
    </lineage>
</organism>
<feature type="transmembrane region" description="Helical" evidence="1">
    <location>
        <begin position="96"/>
        <end position="118"/>
    </location>
</feature>
<dbReference type="RefSeq" id="WP_094958602.1">
    <property type="nucleotide sequence ID" value="NZ_NOIF01000217.1"/>
</dbReference>
<name>A0ABX4FSK7_9GAMM</name>
<keyword evidence="3" id="KW-1185">Reference proteome</keyword>
<keyword evidence="1" id="KW-0472">Membrane</keyword>
<sequence>MSSIESLIFAVLLLNSFICMVLYIAFGQITVRKLRRNKNTKDSLGIEYASGWDIINVAQALSLPTYIIRKLRSSSLSPLYADREVLIENTTRFDRLLAFVFYWLLMFTGVSLPLLALADYLDLFSV</sequence>
<gene>
    <name evidence="2" type="ORF">ASV53_21430</name>
</gene>
<feature type="transmembrane region" description="Helical" evidence="1">
    <location>
        <begin position="6"/>
        <end position="26"/>
    </location>
</feature>
<dbReference type="EMBL" id="NOIF01000217">
    <property type="protein sequence ID" value="OZS41868.1"/>
    <property type="molecule type" value="Genomic_DNA"/>
</dbReference>
<proteinExistence type="predicted"/>
<evidence type="ECO:0000313" key="3">
    <source>
        <dbReference type="Proteomes" id="UP000215999"/>
    </source>
</evidence>
<evidence type="ECO:0000313" key="2">
    <source>
        <dbReference type="EMBL" id="OZS41868.1"/>
    </source>
</evidence>
<keyword evidence="1" id="KW-1133">Transmembrane helix</keyword>
<reference evidence="2 3" key="1">
    <citation type="journal article" date="2016" name="Antonie Van Leeuwenhoek">
        <title>Photobacterium sanguinicancri sp. nov. isolated from marine animals.</title>
        <authorList>
            <person name="Gomez-Gil B."/>
            <person name="Roque A."/>
            <person name="Rotllant G."/>
            <person name="Romalde J.L."/>
            <person name="Doce A."/>
            <person name="Eggermont M."/>
            <person name="Defoirdt T."/>
        </authorList>
    </citation>
    <scope>NUCLEOTIDE SEQUENCE [LARGE SCALE GENOMIC DNA]</scope>
    <source>
        <strain evidence="2 3">CAIM 1827</strain>
    </source>
</reference>
<protein>
    <submittedName>
        <fullName evidence="2">Uncharacterized protein</fullName>
    </submittedName>
</protein>
<dbReference type="Proteomes" id="UP000215999">
    <property type="component" value="Unassembled WGS sequence"/>
</dbReference>
<keyword evidence="1" id="KW-0812">Transmembrane</keyword>
<comment type="caution">
    <text evidence="2">The sequence shown here is derived from an EMBL/GenBank/DDBJ whole genome shotgun (WGS) entry which is preliminary data.</text>
</comment>
<accession>A0ABX4FSK7</accession>